<sequence>MVMNNCHIKADQAMTNDSDESHTMSSFLSDFVEIDALFFEFGDELNTTGGLSLLGYNSDVAVSTLGVEEQKHIRDGSFISQAADNAHSQPTPEGSQPLSGHKICETVLGRRLCYSKGLGWGPNPKSHKTNASSSSTTFSQVRVYELRQAMTEQQ</sequence>
<dbReference type="AlphaFoldDB" id="A0A5A7TTL8"/>
<protein>
    <submittedName>
        <fullName evidence="1">Cytochrome P450 CYP82D47-like</fullName>
    </submittedName>
</protein>
<reference evidence="3 4" key="1">
    <citation type="submission" date="2019-08" db="EMBL/GenBank/DDBJ databases">
        <title>Draft genome sequences of two oriental melons (Cucumis melo L. var makuwa).</title>
        <authorList>
            <person name="Kwon S.-Y."/>
        </authorList>
    </citation>
    <scope>NUCLEOTIDE SEQUENCE [LARGE SCALE GENOMIC DNA]</scope>
    <source>
        <strain evidence="4">cv. Chang Bougi</strain>
        <strain evidence="3">cv. SW 3</strain>
        <tissue evidence="1">Leaf</tissue>
    </source>
</reference>
<gene>
    <name evidence="2" type="ORF">E5676_scaffold2460G00010</name>
    <name evidence="1" type="ORF">E6C27_scaffold1770G00290</name>
</gene>
<evidence type="ECO:0000313" key="2">
    <source>
        <dbReference type="EMBL" id="TYK00243.1"/>
    </source>
</evidence>
<dbReference type="OrthoDB" id="1921870at2759"/>
<evidence type="ECO:0000313" key="1">
    <source>
        <dbReference type="EMBL" id="KAA0045466.1"/>
    </source>
</evidence>
<dbReference type="EMBL" id="SSTE01014509">
    <property type="protein sequence ID" value="KAA0045466.1"/>
    <property type="molecule type" value="Genomic_DNA"/>
</dbReference>
<dbReference type="EMBL" id="SSTD01017070">
    <property type="protein sequence ID" value="TYK00243.1"/>
    <property type="molecule type" value="Genomic_DNA"/>
</dbReference>
<dbReference type="Proteomes" id="UP000321393">
    <property type="component" value="Unassembled WGS sequence"/>
</dbReference>
<name>A0A5A7TTL8_CUCMM</name>
<accession>A0A5A7TTL8</accession>
<evidence type="ECO:0000313" key="3">
    <source>
        <dbReference type="Proteomes" id="UP000321393"/>
    </source>
</evidence>
<comment type="caution">
    <text evidence="1">The sequence shown here is derived from an EMBL/GenBank/DDBJ whole genome shotgun (WGS) entry which is preliminary data.</text>
</comment>
<evidence type="ECO:0000313" key="4">
    <source>
        <dbReference type="Proteomes" id="UP000321947"/>
    </source>
</evidence>
<proteinExistence type="predicted"/>
<dbReference type="Proteomes" id="UP000321947">
    <property type="component" value="Unassembled WGS sequence"/>
</dbReference>
<organism evidence="1 3">
    <name type="scientific">Cucumis melo var. makuwa</name>
    <name type="common">Oriental melon</name>
    <dbReference type="NCBI Taxonomy" id="1194695"/>
    <lineage>
        <taxon>Eukaryota</taxon>
        <taxon>Viridiplantae</taxon>
        <taxon>Streptophyta</taxon>
        <taxon>Embryophyta</taxon>
        <taxon>Tracheophyta</taxon>
        <taxon>Spermatophyta</taxon>
        <taxon>Magnoliopsida</taxon>
        <taxon>eudicotyledons</taxon>
        <taxon>Gunneridae</taxon>
        <taxon>Pentapetalae</taxon>
        <taxon>rosids</taxon>
        <taxon>fabids</taxon>
        <taxon>Cucurbitales</taxon>
        <taxon>Cucurbitaceae</taxon>
        <taxon>Benincaseae</taxon>
        <taxon>Cucumis</taxon>
    </lineage>
</organism>